<feature type="domain" description="Macro" evidence="2">
    <location>
        <begin position="89"/>
        <end position="271"/>
    </location>
</feature>
<reference evidence="3 4" key="1">
    <citation type="submission" date="2015-06" db="EMBL/GenBank/DDBJ databases">
        <title>Survival trade-offs in plant roots during colonization by closely related pathogenic and mutualistic fungi.</title>
        <authorList>
            <person name="Hacquard S."/>
            <person name="Kracher B."/>
            <person name="Hiruma K."/>
            <person name="Weinman A."/>
            <person name="Muench P."/>
            <person name="Garrido Oter R."/>
            <person name="Ver Loren van Themaat E."/>
            <person name="Dallerey J.-F."/>
            <person name="Damm U."/>
            <person name="Henrissat B."/>
            <person name="Lespinet O."/>
            <person name="Thon M."/>
            <person name="Kemen E."/>
            <person name="McHardy A.C."/>
            <person name="Schulze-Lefert P."/>
            <person name="O'Connell R.J."/>
        </authorList>
    </citation>
    <scope>NUCLEOTIDE SEQUENCE [LARGE SCALE GENOMIC DNA]</scope>
    <source>
        <strain evidence="3 4">MAFF 238704</strain>
    </source>
</reference>
<accession>A0A167E068</accession>
<dbReference type="Proteomes" id="UP000076584">
    <property type="component" value="Unassembled WGS sequence"/>
</dbReference>
<dbReference type="AlphaFoldDB" id="A0A167E068"/>
<dbReference type="SUPFAM" id="SSF52949">
    <property type="entry name" value="Macro domain-like"/>
    <property type="match status" value="1"/>
</dbReference>
<dbReference type="Pfam" id="PF01661">
    <property type="entry name" value="Macro"/>
    <property type="match status" value="1"/>
</dbReference>
<dbReference type="Gene3D" id="3.40.220.10">
    <property type="entry name" value="Leucine Aminopeptidase, subunit E, domain 1"/>
    <property type="match status" value="1"/>
</dbReference>
<sequence length="312" mass="32920">LYLNLARGISSWAPISPASLSPTPQNQPTPKPANSTEPRQSAANPTPNKQLPTSPMPIRQVVKMATIAAADIPTVELLYKLGKLTASPQPLYPPNASHNQKVAVIRGDITRIGVDAIVNAANTSLLGGGGVDGAIHRAAGRGLLQECRTLNGCATGSAKITGAYNLPCKKVIHTVGPVYDELNPESSQEKLEGCYKTSLALAVQNGCRSIAFSAISTGVYGYPSGEAAPVAAEVVRDFLDGEDGKKLEKVVFCTFEMKDVKAYNQTLPIFFPPTDQHAPPKETEDGPSKEQAEEARAIAAELPSVPKADPSN</sequence>
<dbReference type="PANTHER" id="PTHR11106">
    <property type="entry name" value="GANGLIOSIDE INDUCED DIFFERENTIATION ASSOCIATED PROTEIN 2-RELATED"/>
    <property type="match status" value="1"/>
</dbReference>
<name>A0A167E068_COLIC</name>
<feature type="compositionally biased region" description="Basic and acidic residues" evidence="1">
    <location>
        <begin position="278"/>
        <end position="296"/>
    </location>
</feature>
<dbReference type="STRING" id="1573173.A0A167E068"/>
<dbReference type="CDD" id="cd02908">
    <property type="entry name" value="Macro_OAADPr_deacetylase"/>
    <property type="match status" value="1"/>
</dbReference>
<proteinExistence type="predicted"/>
<dbReference type="PROSITE" id="PS51154">
    <property type="entry name" value="MACRO"/>
    <property type="match status" value="1"/>
</dbReference>
<organism evidence="3 4">
    <name type="scientific">Colletotrichum incanum</name>
    <name type="common">Soybean anthracnose fungus</name>
    <dbReference type="NCBI Taxonomy" id="1573173"/>
    <lineage>
        <taxon>Eukaryota</taxon>
        <taxon>Fungi</taxon>
        <taxon>Dikarya</taxon>
        <taxon>Ascomycota</taxon>
        <taxon>Pezizomycotina</taxon>
        <taxon>Sordariomycetes</taxon>
        <taxon>Hypocreomycetidae</taxon>
        <taxon>Glomerellales</taxon>
        <taxon>Glomerellaceae</taxon>
        <taxon>Colletotrichum</taxon>
        <taxon>Colletotrichum spaethianum species complex</taxon>
    </lineage>
</organism>
<evidence type="ECO:0000313" key="4">
    <source>
        <dbReference type="Proteomes" id="UP000076584"/>
    </source>
</evidence>
<keyword evidence="4" id="KW-1185">Reference proteome</keyword>
<dbReference type="PANTHER" id="PTHR11106:SF27">
    <property type="entry name" value="MACRO DOMAIN-CONTAINING PROTEIN"/>
    <property type="match status" value="1"/>
</dbReference>
<protein>
    <submittedName>
        <fullName evidence="3">Macro domain-containing protein</fullName>
    </submittedName>
</protein>
<comment type="caution">
    <text evidence="3">The sequence shown here is derived from an EMBL/GenBank/DDBJ whole genome shotgun (WGS) entry which is preliminary data.</text>
</comment>
<evidence type="ECO:0000256" key="1">
    <source>
        <dbReference type="SAM" id="MobiDB-lite"/>
    </source>
</evidence>
<dbReference type="EMBL" id="LFIW01000859">
    <property type="protein sequence ID" value="KZL84551.1"/>
    <property type="molecule type" value="Genomic_DNA"/>
</dbReference>
<evidence type="ECO:0000313" key="3">
    <source>
        <dbReference type="EMBL" id="KZL84551.1"/>
    </source>
</evidence>
<feature type="non-terminal residue" evidence="3">
    <location>
        <position position="1"/>
    </location>
</feature>
<feature type="region of interest" description="Disordered" evidence="1">
    <location>
        <begin position="14"/>
        <end position="55"/>
    </location>
</feature>
<feature type="compositionally biased region" description="Polar residues" evidence="1">
    <location>
        <begin position="32"/>
        <end position="53"/>
    </location>
</feature>
<gene>
    <name evidence="3" type="ORF">CI238_05212</name>
</gene>
<evidence type="ECO:0000259" key="2">
    <source>
        <dbReference type="PROSITE" id="PS51154"/>
    </source>
</evidence>
<feature type="region of interest" description="Disordered" evidence="1">
    <location>
        <begin position="271"/>
        <end position="312"/>
    </location>
</feature>
<dbReference type="SMART" id="SM00506">
    <property type="entry name" value="A1pp"/>
    <property type="match status" value="1"/>
</dbReference>
<dbReference type="InterPro" id="IPR043472">
    <property type="entry name" value="Macro_dom-like"/>
</dbReference>
<dbReference type="NCBIfam" id="NF001664">
    <property type="entry name" value="PRK00431.1-6"/>
    <property type="match status" value="1"/>
</dbReference>
<dbReference type="InterPro" id="IPR002589">
    <property type="entry name" value="Macro_dom"/>
</dbReference>